<name>A0A5M3MRU3_CONPW</name>
<gene>
    <name evidence="2" type="ORF">CONPUDRAFT_72247</name>
</gene>
<feature type="transmembrane region" description="Helical" evidence="1">
    <location>
        <begin position="172"/>
        <end position="195"/>
    </location>
</feature>
<comment type="caution">
    <text evidence="2">The sequence shown here is derived from an EMBL/GenBank/DDBJ whole genome shotgun (WGS) entry which is preliminary data.</text>
</comment>
<evidence type="ECO:0000313" key="3">
    <source>
        <dbReference type="Proteomes" id="UP000053558"/>
    </source>
</evidence>
<dbReference type="EMBL" id="JH711577">
    <property type="protein sequence ID" value="EIW81872.1"/>
    <property type="molecule type" value="Genomic_DNA"/>
</dbReference>
<keyword evidence="1" id="KW-1133">Transmembrane helix</keyword>
<keyword evidence="1" id="KW-0812">Transmembrane</keyword>
<sequence length="207" mass="22743">MHDYFSSPNQPFIEELQGETTLSNYTREIRVDHLRKTVAALTVLIRWLVGSQWGIARVIFTIARYTSFPALALTLVDMIGTCSSGRAATDVLYPVCIASTEVLLAFRVWASWNRSRKVLIILCGSAVVLPAGMAAACVYLGSELPNASAQSMYLGGKLNCALDLPLRVAVEYGFLMGYELICSAVNIAQIMTATVRGMRRKLRKPCT</sequence>
<proteinExistence type="predicted"/>
<feature type="transmembrane region" description="Helical" evidence="1">
    <location>
        <begin position="91"/>
        <end position="110"/>
    </location>
</feature>
<dbReference type="KEGG" id="cput:CONPUDRAFT_72247"/>
<accession>A0A5M3MRU3</accession>
<dbReference type="GeneID" id="19209015"/>
<organism evidence="2 3">
    <name type="scientific">Coniophora puteana (strain RWD-64-598)</name>
    <name type="common">Brown rot fungus</name>
    <dbReference type="NCBI Taxonomy" id="741705"/>
    <lineage>
        <taxon>Eukaryota</taxon>
        <taxon>Fungi</taxon>
        <taxon>Dikarya</taxon>
        <taxon>Basidiomycota</taxon>
        <taxon>Agaricomycotina</taxon>
        <taxon>Agaricomycetes</taxon>
        <taxon>Agaricomycetidae</taxon>
        <taxon>Boletales</taxon>
        <taxon>Coniophorineae</taxon>
        <taxon>Coniophoraceae</taxon>
        <taxon>Coniophora</taxon>
    </lineage>
</organism>
<keyword evidence="3" id="KW-1185">Reference proteome</keyword>
<feature type="transmembrane region" description="Helical" evidence="1">
    <location>
        <begin position="55"/>
        <end position="79"/>
    </location>
</feature>
<evidence type="ECO:0000313" key="2">
    <source>
        <dbReference type="EMBL" id="EIW81872.1"/>
    </source>
</evidence>
<evidence type="ECO:0000256" key="1">
    <source>
        <dbReference type="SAM" id="Phobius"/>
    </source>
</evidence>
<feature type="transmembrane region" description="Helical" evidence="1">
    <location>
        <begin position="119"/>
        <end position="142"/>
    </location>
</feature>
<dbReference type="RefSeq" id="XP_007767478.1">
    <property type="nucleotide sequence ID" value="XM_007769288.1"/>
</dbReference>
<dbReference type="Proteomes" id="UP000053558">
    <property type="component" value="Unassembled WGS sequence"/>
</dbReference>
<protein>
    <submittedName>
        <fullName evidence="2">Uncharacterized protein</fullName>
    </submittedName>
</protein>
<dbReference type="OrthoDB" id="3350812at2759"/>
<reference evidence="3" key="1">
    <citation type="journal article" date="2012" name="Science">
        <title>The Paleozoic origin of enzymatic lignin decomposition reconstructed from 31 fungal genomes.</title>
        <authorList>
            <person name="Floudas D."/>
            <person name="Binder M."/>
            <person name="Riley R."/>
            <person name="Barry K."/>
            <person name="Blanchette R.A."/>
            <person name="Henrissat B."/>
            <person name="Martinez A.T."/>
            <person name="Otillar R."/>
            <person name="Spatafora J.W."/>
            <person name="Yadav J.S."/>
            <person name="Aerts A."/>
            <person name="Benoit I."/>
            <person name="Boyd A."/>
            <person name="Carlson A."/>
            <person name="Copeland A."/>
            <person name="Coutinho P.M."/>
            <person name="de Vries R.P."/>
            <person name="Ferreira P."/>
            <person name="Findley K."/>
            <person name="Foster B."/>
            <person name="Gaskell J."/>
            <person name="Glotzer D."/>
            <person name="Gorecki P."/>
            <person name="Heitman J."/>
            <person name="Hesse C."/>
            <person name="Hori C."/>
            <person name="Igarashi K."/>
            <person name="Jurgens J.A."/>
            <person name="Kallen N."/>
            <person name="Kersten P."/>
            <person name="Kohler A."/>
            <person name="Kuees U."/>
            <person name="Kumar T.K.A."/>
            <person name="Kuo A."/>
            <person name="LaButti K."/>
            <person name="Larrondo L.F."/>
            <person name="Lindquist E."/>
            <person name="Ling A."/>
            <person name="Lombard V."/>
            <person name="Lucas S."/>
            <person name="Lundell T."/>
            <person name="Martin R."/>
            <person name="McLaughlin D.J."/>
            <person name="Morgenstern I."/>
            <person name="Morin E."/>
            <person name="Murat C."/>
            <person name="Nagy L.G."/>
            <person name="Nolan M."/>
            <person name="Ohm R.A."/>
            <person name="Patyshakuliyeva A."/>
            <person name="Rokas A."/>
            <person name="Ruiz-Duenas F.J."/>
            <person name="Sabat G."/>
            <person name="Salamov A."/>
            <person name="Samejima M."/>
            <person name="Schmutz J."/>
            <person name="Slot J.C."/>
            <person name="St John F."/>
            <person name="Stenlid J."/>
            <person name="Sun H."/>
            <person name="Sun S."/>
            <person name="Syed K."/>
            <person name="Tsang A."/>
            <person name="Wiebenga A."/>
            <person name="Young D."/>
            <person name="Pisabarro A."/>
            <person name="Eastwood D.C."/>
            <person name="Martin F."/>
            <person name="Cullen D."/>
            <person name="Grigoriev I.V."/>
            <person name="Hibbett D.S."/>
        </authorList>
    </citation>
    <scope>NUCLEOTIDE SEQUENCE [LARGE SCALE GENOMIC DNA]</scope>
    <source>
        <strain evidence="3">RWD-64-598 SS2</strain>
    </source>
</reference>
<keyword evidence="1" id="KW-0472">Membrane</keyword>
<dbReference type="AlphaFoldDB" id="A0A5M3MRU3"/>